<dbReference type="EMBL" id="CAJNJA010038120">
    <property type="protein sequence ID" value="CAE7743653.1"/>
    <property type="molecule type" value="Genomic_DNA"/>
</dbReference>
<comment type="caution">
    <text evidence="2">The sequence shown here is derived from an EMBL/GenBank/DDBJ whole genome shotgun (WGS) entry which is preliminary data.</text>
</comment>
<evidence type="ECO:0000313" key="3">
    <source>
        <dbReference type="Proteomes" id="UP000601435"/>
    </source>
</evidence>
<dbReference type="AlphaFoldDB" id="A0A812XMJ9"/>
<gene>
    <name evidence="2" type="primary">abhd17c</name>
    <name evidence="2" type="ORF">SNEC2469_LOCUS21520</name>
</gene>
<dbReference type="Proteomes" id="UP000601435">
    <property type="component" value="Unassembled WGS sequence"/>
</dbReference>
<feature type="compositionally biased region" description="Basic and acidic residues" evidence="1">
    <location>
        <begin position="73"/>
        <end position="84"/>
    </location>
</feature>
<sequence>MRSSSKDSKDQECASVGTTLTTSNVGYLSRPMVLPPPPDHDASSPADDAWSWKSVPAYGSACVTPAALQQASRNDDGHDTDTHRGLGGQRELATCDIQRLAAAVPWQQLAPKAPGARSFLDQSCELRFWLEAMETAQKADLLQDPARFLSPHGRATPNRLHKDSQNEVDVEINALRQQVQHVAEERDVARSELAELKACDLTLEKAEEKLRRGQRELEAQRRAEQADWQRRVDELRVGPPAQEDEAAKVEEKENEEEAVQPTLRVDLRSARPQWNKLSKVVRAQAAWKSAKALSVLHAETE</sequence>
<feature type="region of interest" description="Disordered" evidence="1">
    <location>
        <begin position="214"/>
        <end position="263"/>
    </location>
</feature>
<feature type="region of interest" description="Disordered" evidence="1">
    <location>
        <begin position="66"/>
        <end position="87"/>
    </location>
</feature>
<keyword evidence="3" id="KW-1185">Reference proteome</keyword>
<proteinExistence type="predicted"/>
<protein>
    <submittedName>
        <fullName evidence="2">Abhd17c protein</fullName>
    </submittedName>
</protein>
<feature type="region of interest" description="Disordered" evidence="1">
    <location>
        <begin position="25"/>
        <end position="48"/>
    </location>
</feature>
<feature type="compositionally biased region" description="Basic and acidic residues" evidence="1">
    <location>
        <begin position="214"/>
        <end position="236"/>
    </location>
</feature>
<evidence type="ECO:0000313" key="2">
    <source>
        <dbReference type="EMBL" id="CAE7743653.1"/>
    </source>
</evidence>
<dbReference type="OrthoDB" id="10586517at2759"/>
<accession>A0A812XMJ9</accession>
<reference evidence="2" key="1">
    <citation type="submission" date="2021-02" db="EMBL/GenBank/DDBJ databases">
        <authorList>
            <person name="Dougan E. K."/>
            <person name="Rhodes N."/>
            <person name="Thang M."/>
            <person name="Chan C."/>
        </authorList>
    </citation>
    <scope>NUCLEOTIDE SEQUENCE</scope>
</reference>
<name>A0A812XMJ9_9DINO</name>
<organism evidence="2 3">
    <name type="scientific">Symbiodinium necroappetens</name>
    <dbReference type="NCBI Taxonomy" id="1628268"/>
    <lineage>
        <taxon>Eukaryota</taxon>
        <taxon>Sar</taxon>
        <taxon>Alveolata</taxon>
        <taxon>Dinophyceae</taxon>
        <taxon>Suessiales</taxon>
        <taxon>Symbiodiniaceae</taxon>
        <taxon>Symbiodinium</taxon>
    </lineage>
</organism>
<evidence type="ECO:0000256" key="1">
    <source>
        <dbReference type="SAM" id="MobiDB-lite"/>
    </source>
</evidence>